<evidence type="ECO:0000313" key="2">
    <source>
        <dbReference type="Proteomes" id="UP000694398"/>
    </source>
</evidence>
<organism evidence="1 2">
    <name type="scientific">Chinchilla lanigera</name>
    <name type="common">Long-tailed chinchilla</name>
    <name type="synonym">Chinchilla villidera</name>
    <dbReference type="NCBI Taxonomy" id="34839"/>
    <lineage>
        <taxon>Eukaryota</taxon>
        <taxon>Metazoa</taxon>
        <taxon>Chordata</taxon>
        <taxon>Craniata</taxon>
        <taxon>Vertebrata</taxon>
        <taxon>Euteleostomi</taxon>
        <taxon>Mammalia</taxon>
        <taxon>Eutheria</taxon>
        <taxon>Euarchontoglires</taxon>
        <taxon>Glires</taxon>
        <taxon>Rodentia</taxon>
        <taxon>Hystricomorpha</taxon>
        <taxon>Chinchillidae</taxon>
        <taxon>Chinchilla</taxon>
    </lineage>
</organism>
<dbReference type="Ensembl" id="ENSCLAT00000012298.1">
    <property type="protein sequence ID" value="ENSCLAP00000012156.1"/>
    <property type="gene ID" value="ENSCLAG00000008385.1"/>
</dbReference>
<dbReference type="OMA" id="MVQARCC"/>
<reference evidence="1" key="2">
    <citation type="submission" date="2025-09" db="UniProtKB">
        <authorList>
            <consortium name="Ensembl"/>
        </authorList>
    </citation>
    <scope>IDENTIFICATION</scope>
</reference>
<dbReference type="SUPFAM" id="SSF52058">
    <property type="entry name" value="L domain-like"/>
    <property type="match status" value="1"/>
</dbReference>
<dbReference type="InterPro" id="IPR042350">
    <property type="entry name" value="ATRAID"/>
</dbReference>
<gene>
    <name evidence="1" type="primary">Atraid</name>
</gene>
<dbReference type="GeneTree" id="ENSGT00390000017252"/>
<sequence>MVQARCCTNQKGTILGLDLQNCSLKDPGPNFPQAYTAVIIDLQTNPLKDDLGDTFHGFTHLETLVL</sequence>
<evidence type="ECO:0000313" key="1">
    <source>
        <dbReference type="Ensembl" id="ENSCLAP00000012156.1"/>
    </source>
</evidence>
<dbReference type="PANTHER" id="PTHR15926:SF1">
    <property type="entry name" value="ALL-TRANS RETINOIC ACID-INDUCED DIFFERENTIATION FACTOR"/>
    <property type="match status" value="1"/>
</dbReference>
<dbReference type="PANTHER" id="PTHR15926">
    <property type="entry name" value="ALL-TRANS RETINOIC ACID-INDUCED DIFFERENTIATION FACTOR"/>
    <property type="match status" value="1"/>
</dbReference>
<name>A0A8C2YNR4_CHILA</name>
<evidence type="ECO:0008006" key="3">
    <source>
        <dbReference type="Google" id="ProtNLM"/>
    </source>
</evidence>
<dbReference type="AlphaFoldDB" id="A0A8C2YNR4"/>
<proteinExistence type="predicted"/>
<protein>
    <recommendedName>
        <fullName evidence="3">All-trans retinoic acid-induced differentiation factor</fullName>
    </recommendedName>
</protein>
<keyword evidence="2" id="KW-1185">Reference proteome</keyword>
<dbReference type="GO" id="GO:0045669">
    <property type="term" value="P:positive regulation of osteoblast differentiation"/>
    <property type="evidence" value="ECO:0007669"/>
    <property type="project" value="TreeGrafter"/>
</dbReference>
<dbReference type="Proteomes" id="UP000694398">
    <property type="component" value="Unassembled WGS sequence"/>
</dbReference>
<accession>A0A8C2YNR4</accession>
<reference evidence="1" key="1">
    <citation type="submission" date="2025-08" db="UniProtKB">
        <authorList>
            <consortium name="Ensembl"/>
        </authorList>
    </citation>
    <scope>IDENTIFICATION</scope>
</reference>